<dbReference type="CAZy" id="GT1">
    <property type="family name" value="Glycosyltransferase Family 1"/>
</dbReference>
<dbReference type="EMBL" id="CP000453">
    <property type="protein sequence ID" value="ABI57698.1"/>
    <property type="molecule type" value="Genomic_DNA"/>
</dbReference>
<dbReference type="eggNOG" id="COG4671">
    <property type="taxonomic scope" value="Bacteria"/>
</dbReference>
<dbReference type="Proteomes" id="UP000001962">
    <property type="component" value="Chromosome"/>
</dbReference>
<proteinExistence type="predicted"/>
<dbReference type="Pfam" id="PF04101">
    <property type="entry name" value="Glyco_tran_28_C"/>
    <property type="match status" value="1"/>
</dbReference>
<organism evidence="2 3">
    <name type="scientific">Alkalilimnicola ehrlichii (strain ATCC BAA-1101 / DSM 17681 / MLHE-1)</name>
    <dbReference type="NCBI Taxonomy" id="187272"/>
    <lineage>
        <taxon>Bacteria</taxon>
        <taxon>Pseudomonadati</taxon>
        <taxon>Pseudomonadota</taxon>
        <taxon>Gammaproteobacteria</taxon>
        <taxon>Chromatiales</taxon>
        <taxon>Ectothiorhodospiraceae</taxon>
        <taxon>Alkalilimnicola</taxon>
    </lineage>
</organism>
<evidence type="ECO:0000313" key="2">
    <source>
        <dbReference type="EMBL" id="ABI57698.1"/>
    </source>
</evidence>
<dbReference type="Gene3D" id="3.40.50.2000">
    <property type="entry name" value="Glycogen Phosphorylase B"/>
    <property type="match status" value="1"/>
</dbReference>
<reference evidence="3" key="1">
    <citation type="submission" date="2006-08" db="EMBL/GenBank/DDBJ databases">
        <title>Complete sequence of Alkalilimnicola ehrilichei MLHE-1.</title>
        <authorList>
            <person name="Copeland A."/>
            <person name="Lucas S."/>
            <person name="Lapidus A."/>
            <person name="Barry K."/>
            <person name="Detter J.C."/>
            <person name="Glavina del Rio T."/>
            <person name="Hammon N."/>
            <person name="Israni S."/>
            <person name="Dalin E."/>
            <person name="Tice H."/>
            <person name="Pitluck S."/>
            <person name="Sims D."/>
            <person name="Brettin T."/>
            <person name="Bruce D."/>
            <person name="Han C."/>
            <person name="Tapia R."/>
            <person name="Gilna P."/>
            <person name="Schmutz J."/>
            <person name="Larimer F."/>
            <person name="Land M."/>
            <person name="Hauser L."/>
            <person name="Kyrpides N."/>
            <person name="Mikhailova N."/>
            <person name="Oremland R.S."/>
            <person name="Hoeft S.E."/>
            <person name="Switzer-Blum J."/>
            <person name="Kulp T."/>
            <person name="King G."/>
            <person name="Tabita R."/>
            <person name="Witte B."/>
            <person name="Santini J.M."/>
            <person name="Basu P."/>
            <person name="Hollibaugh J.T."/>
            <person name="Xie G."/>
            <person name="Stolz J.F."/>
            <person name="Richardson P."/>
        </authorList>
    </citation>
    <scope>NUCLEOTIDE SEQUENCE [LARGE SCALE GENOMIC DNA]</scope>
    <source>
        <strain evidence="3">ATCC BAA-1101 / DSM 17681 / MLHE-1</strain>
    </source>
</reference>
<protein>
    <submittedName>
        <fullName evidence="2">Putative glycosyltransferase protein</fullName>
    </submittedName>
</protein>
<dbReference type="SUPFAM" id="SSF53756">
    <property type="entry name" value="UDP-Glycosyltransferase/glycogen phosphorylase"/>
    <property type="match status" value="1"/>
</dbReference>
<dbReference type="KEGG" id="aeh:Mlg_2358"/>
<feature type="domain" description="Glycosyl transferase family 28 C-terminal" evidence="1">
    <location>
        <begin position="279"/>
        <end position="364"/>
    </location>
</feature>
<dbReference type="GO" id="GO:0016758">
    <property type="term" value="F:hexosyltransferase activity"/>
    <property type="evidence" value="ECO:0007669"/>
    <property type="project" value="InterPro"/>
</dbReference>
<sequence length="396" mass="41932">MTRLRILFHCQHLSGVGHYMRGLALTRELARHHTVWLSDGGRSIPGADPGGGRLLALPRLRRREGRLETLDGRPAAAVWPERARRLAGAVARLAPDVVIVEHYPFSKWGLGAEVTGLLAAARRRNPALLAVCSVRDIPLQTRHEPVPAGDYVREVLARLHQWFDAVMVHADPGLCRLEEAFPAAGRIRLSVGHTGLVPPGPDLAPDAPAGAAGATAGPSPYAVASIGGGRDAAALLARLAAHWPAIRRRAGLDDLPLALFSGLGPPDPALARAVAGQPALSLHPFGPAYSAWLRGAALSISCAGYNTCAQLLQLRRPALLVPNTAMSDQLRRAERLQARGLARLLRPEAFSVAAVADELRALRDAPPADPGVDLDGARGARRFIEGLAGAGGHSDR</sequence>
<evidence type="ECO:0000313" key="3">
    <source>
        <dbReference type="Proteomes" id="UP000001962"/>
    </source>
</evidence>
<dbReference type="PANTHER" id="PTHR21015:SF28">
    <property type="entry name" value="SLL1722 PROTEIN"/>
    <property type="match status" value="1"/>
</dbReference>
<dbReference type="InterPro" id="IPR007235">
    <property type="entry name" value="Glyco_trans_28_C"/>
</dbReference>
<dbReference type="AlphaFoldDB" id="Q0A639"/>
<accession>Q0A639</accession>
<name>Q0A639_ALKEH</name>
<dbReference type="HOGENOM" id="CLU_055279_0_0_6"/>
<keyword evidence="2" id="KW-0808">Transferase</keyword>
<keyword evidence="3" id="KW-1185">Reference proteome</keyword>
<dbReference type="PANTHER" id="PTHR21015">
    <property type="entry name" value="UDP-N-ACETYLGLUCOSAMINE--N-ACETYLMURAMYL-(PENTAPEPTIDE) PYROPHOSPHORYL-UNDECAPRENOL N-ACETYLGLUCOSAMINE TRANSFERASE 1"/>
    <property type="match status" value="1"/>
</dbReference>
<dbReference type="RefSeq" id="WP_011630091.1">
    <property type="nucleotide sequence ID" value="NC_008340.1"/>
</dbReference>
<dbReference type="OrthoDB" id="503443at2"/>
<evidence type="ECO:0000259" key="1">
    <source>
        <dbReference type="Pfam" id="PF04101"/>
    </source>
</evidence>
<gene>
    <name evidence="2" type="ordered locus">Mlg_2358</name>
</gene>